<organism evidence="2 3">
    <name type="scientific">Caerostris extrusa</name>
    <name type="common">Bark spider</name>
    <name type="synonym">Caerostris bankana</name>
    <dbReference type="NCBI Taxonomy" id="172846"/>
    <lineage>
        <taxon>Eukaryota</taxon>
        <taxon>Metazoa</taxon>
        <taxon>Ecdysozoa</taxon>
        <taxon>Arthropoda</taxon>
        <taxon>Chelicerata</taxon>
        <taxon>Arachnida</taxon>
        <taxon>Araneae</taxon>
        <taxon>Araneomorphae</taxon>
        <taxon>Entelegynae</taxon>
        <taxon>Araneoidea</taxon>
        <taxon>Araneidae</taxon>
        <taxon>Caerostris</taxon>
    </lineage>
</organism>
<evidence type="ECO:0000256" key="1">
    <source>
        <dbReference type="SAM" id="MobiDB-lite"/>
    </source>
</evidence>
<reference evidence="2 3" key="1">
    <citation type="submission" date="2021-06" db="EMBL/GenBank/DDBJ databases">
        <title>Caerostris extrusa draft genome.</title>
        <authorList>
            <person name="Kono N."/>
            <person name="Arakawa K."/>
        </authorList>
    </citation>
    <scope>NUCLEOTIDE SEQUENCE [LARGE SCALE GENOMIC DNA]</scope>
</reference>
<proteinExistence type="predicted"/>
<evidence type="ECO:0000313" key="2">
    <source>
        <dbReference type="EMBL" id="GIY98753.1"/>
    </source>
</evidence>
<evidence type="ECO:0000313" key="3">
    <source>
        <dbReference type="Proteomes" id="UP001054945"/>
    </source>
</evidence>
<dbReference type="Proteomes" id="UP001054945">
    <property type="component" value="Unassembled WGS sequence"/>
</dbReference>
<dbReference type="EMBL" id="BPLR01018333">
    <property type="protein sequence ID" value="GIY98753.1"/>
    <property type="molecule type" value="Genomic_DNA"/>
</dbReference>
<feature type="region of interest" description="Disordered" evidence="1">
    <location>
        <begin position="32"/>
        <end position="55"/>
    </location>
</feature>
<accession>A0AAV4XWR2</accession>
<dbReference type="AlphaFoldDB" id="A0AAV4XWR2"/>
<comment type="caution">
    <text evidence="2">The sequence shown here is derived from an EMBL/GenBank/DDBJ whole genome shotgun (WGS) entry which is preliminary data.</text>
</comment>
<sequence length="134" mass="15112">MELPISDIGHCLRTIVPKSNPLYPEILFSNPKKKKRDPVLRSINPCSPSNQQKSFNPHRCTFNELLMGIGPKKTYPVYPEILFSNPKRDPVLRSINPCSPSNQQKAFNPHRCTFNALLMGIGIPTGLEITKENV</sequence>
<protein>
    <submittedName>
        <fullName evidence="2">Uncharacterized protein</fullName>
    </submittedName>
</protein>
<keyword evidence="3" id="KW-1185">Reference proteome</keyword>
<gene>
    <name evidence="2" type="ORF">CEXT_412721</name>
</gene>
<name>A0AAV4XWR2_CAEEX</name>
<feature type="compositionally biased region" description="Polar residues" evidence="1">
    <location>
        <begin position="44"/>
        <end position="55"/>
    </location>
</feature>